<name>A0A3S0T3Q6_9HYPH</name>
<dbReference type="Pfam" id="PF00005">
    <property type="entry name" value="ABC_tran"/>
    <property type="match status" value="1"/>
</dbReference>
<dbReference type="Pfam" id="PF08402">
    <property type="entry name" value="TOBE_2"/>
    <property type="match status" value="1"/>
</dbReference>
<keyword evidence="4" id="KW-0472">Membrane</keyword>
<dbReference type="GO" id="GO:0055052">
    <property type="term" value="C:ATP-binding cassette (ABC) transporter complex, substrate-binding subunit-containing"/>
    <property type="evidence" value="ECO:0007669"/>
    <property type="project" value="TreeGrafter"/>
</dbReference>
<dbReference type="GO" id="GO:0015423">
    <property type="term" value="F:ABC-type maltose transporter activity"/>
    <property type="evidence" value="ECO:0007669"/>
    <property type="project" value="TreeGrafter"/>
</dbReference>
<dbReference type="InterPro" id="IPR015855">
    <property type="entry name" value="ABC_transpr_MalK-like"/>
</dbReference>
<comment type="similarity">
    <text evidence="2">Belongs to the ABC transporter superfamily.</text>
</comment>
<evidence type="ECO:0000256" key="3">
    <source>
        <dbReference type="ARBA" id="ARBA00022448"/>
    </source>
</evidence>
<evidence type="ECO:0000259" key="7">
    <source>
        <dbReference type="PROSITE" id="PS50893"/>
    </source>
</evidence>
<dbReference type="InterPro" id="IPR013611">
    <property type="entry name" value="Transp-assoc_OB_typ2"/>
</dbReference>
<dbReference type="AlphaFoldDB" id="A0A3S0T3Q6"/>
<dbReference type="OrthoDB" id="7325173at2"/>
<dbReference type="Gene3D" id="2.40.50.100">
    <property type="match status" value="1"/>
</dbReference>
<dbReference type="FunFam" id="3.40.50.300:FF:000042">
    <property type="entry name" value="Maltose/maltodextrin ABC transporter, ATP-binding protein"/>
    <property type="match status" value="1"/>
</dbReference>
<evidence type="ECO:0000256" key="5">
    <source>
        <dbReference type="ARBA" id="ARBA00022741"/>
    </source>
</evidence>
<gene>
    <name evidence="8" type="primary">ugpC</name>
    <name evidence="8" type="ORF">EFQ99_19765</name>
</gene>
<comment type="caution">
    <text evidence="8">The sequence shown here is derived from an EMBL/GenBank/DDBJ whole genome shotgun (WGS) entry which is preliminary data.</text>
</comment>
<dbReference type="InterPro" id="IPR017871">
    <property type="entry name" value="ABC_transporter-like_CS"/>
</dbReference>
<dbReference type="PROSITE" id="PS00211">
    <property type="entry name" value="ABC_TRANSPORTER_1"/>
    <property type="match status" value="1"/>
</dbReference>
<dbReference type="RefSeq" id="WP_126922866.1">
    <property type="nucleotide sequence ID" value="NZ_ML133692.1"/>
</dbReference>
<dbReference type="SUPFAM" id="SSF50331">
    <property type="entry name" value="MOP-like"/>
    <property type="match status" value="1"/>
</dbReference>
<dbReference type="GO" id="GO:0005524">
    <property type="term" value="F:ATP binding"/>
    <property type="evidence" value="ECO:0007669"/>
    <property type="project" value="UniProtKB-KW"/>
</dbReference>
<dbReference type="InterPro" id="IPR003439">
    <property type="entry name" value="ABC_transporter-like_ATP-bd"/>
</dbReference>
<sequence length="360" mass="39054">MINLRNVRKFYGALEVIKGVDITVEDGEFAVFVGPSGCGKSTLLRMIAGLEGIDHGDLILDGKRINDVPPDKRGIAMVFQSYALYPHMTVAENIGFSLSLKKVPEAEIRRQVEGVAEILQLTDYLDRRPGALSGGQRQRVAIGRAIIKKPSLILFDEPLSNLDSALRVQMRAELQRLHRELKATVVYVTHDQVEAMTMADRIVVLNKGVVAQEGAPMALYHQPDNEFVATFIGSPKMNIIPVTATRPSSGKLHLDSSMGLSLDLTDNNGAVPQGEGKLGIRPEHLKIAPDGQGNFTAEVVIVERLGVETYMTVGSPQQPIVVRAEGDIAVRPGDRVSLTADPAACHLFDSAGRVIRPATV</sequence>
<dbReference type="Proteomes" id="UP000278823">
    <property type="component" value="Unassembled WGS sequence"/>
</dbReference>
<keyword evidence="4" id="KW-1003">Cell membrane</keyword>
<comment type="subcellular location">
    <subcellularLocation>
        <location evidence="1">Cell inner membrane</location>
        <topology evidence="1">Peripheral membrane protein</topology>
    </subcellularLocation>
</comment>
<protein>
    <submittedName>
        <fullName evidence="8">sn-glycerol-3-phosphate ABC transporter ATP-binding protein UgpC</fullName>
    </submittedName>
</protein>
<dbReference type="GO" id="GO:0016887">
    <property type="term" value="F:ATP hydrolysis activity"/>
    <property type="evidence" value="ECO:0007669"/>
    <property type="project" value="InterPro"/>
</dbReference>
<dbReference type="Gene3D" id="2.40.50.140">
    <property type="entry name" value="Nucleic acid-binding proteins"/>
    <property type="match status" value="1"/>
</dbReference>
<dbReference type="InterPro" id="IPR008995">
    <property type="entry name" value="Mo/tungstate-bd_C_term_dom"/>
</dbReference>
<reference evidence="9" key="1">
    <citation type="submission" date="2018-11" db="EMBL/GenBank/DDBJ databases">
        <title>Rhizobium chutanense sp. nov., isolated from root nodules of Phaseolus vulgaris in China.</title>
        <authorList>
            <person name="Huo Y."/>
        </authorList>
    </citation>
    <scope>NUCLEOTIDE SEQUENCE [LARGE SCALE GENOMIC DNA]</scope>
    <source>
        <strain evidence="9">CCBAU 65647</strain>
    </source>
</reference>
<dbReference type="PROSITE" id="PS50893">
    <property type="entry name" value="ABC_TRANSPORTER_2"/>
    <property type="match status" value="1"/>
</dbReference>
<dbReference type="PANTHER" id="PTHR43875">
    <property type="entry name" value="MALTODEXTRIN IMPORT ATP-BINDING PROTEIN MSMX"/>
    <property type="match status" value="1"/>
</dbReference>
<evidence type="ECO:0000313" key="9">
    <source>
        <dbReference type="Proteomes" id="UP000278823"/>
    </source>
</evidence>
<keyword evidence="3" id="KW-0813">Transport</keyword>
<evidence type="ECO:0000256" key="4">
    <source>
        <dbReference type="ARBA" id="ARBA00022519"/>
    </source>
</evidence>
<proteinExistence type="inferred from homology"/>
<accession>A0A3S0T3Q6</accession>
<evidence type="ECO:0000313" key="8">
    <source>
        <dbReference type="EMBL" id="RUM23526.1"/>
    </source>
</evidence>
<keyword evidence="9" id="KW-1185">Reference proteome</keyword>
<dbReference type="NCBIfam" id="NF008653">
    <property type="entry name" value="PRK11650.1"/>
    <property type="match status" value="1"/>
</dbReference>
<feature type="domain" description="ABC transporter" evidence="7">
    <location>
        <begin position="2"/>
        <end position="232"/>
    </location>
</feature>
<evidence type="ECO:0000256" key="6">
    <source>
        <dbReference type="ARBA" id="ARBA00022840"/>
    </source>
</evidence>
<dbReference type="SUPFAM" id="SSF52540">
    <property type="entry name" value="P-loop containing nucleoside triphosphate hydrolases"/>
    <property type="match status" value="1"/>
</dbReference>
<dbReference type="CDD" id="cd03301">
    <property type="entry name" value="ABC_MalK_N"/>
    <property type="match status" value="1"/>
</dbReference>
<dbReference type="SMART" id="SM00382">
    <property type="entry name" value="AAA"/>
    <property type="match status" value="1"/>
</dbReference>
<organism evidence="8 9">
    <name type="scientific">Rhizobium vallis</name>
    <dbReference type="NCBI Taxonomy" id="634290"/>
    <lineage>
        <taxon>Bacteria</taxon>
        <taxon>Pseudomonadati</taxon>
        <taxon>Pseudomonadota</taxon>
        <taxon>Alphaproteobacteria</taxon>
        <taxon>Hyphomicrobiales</taxon>
        <taxon>Rhizobiaceae</taxon>
        <taxon>Rhizobium/Agrobacterium group</taxon>
        <taxon>Rhizobium</taxon>
    </lineage>
</organism>
<keyword evidence="4" id="KW-0997">Cell inner membrane</keyword>
<dbReference type="InterPro" id="IPR012340">
    <property type="entry name" value="NA-bd_OB-fold"/>
</dbReference>
<dbReference type="InterPro" id="IPR047641">
    <property type="entry name" value="ABC_transpr_MalK/UgpC-like"/>
</dbReference>
<evidence type="ECO:0000256" key="2">
    <source>
        <dbReference type="ARBA" id="ARBA00005417"/>
    </source>
</evidence>
<keyword evidence="6 8" id="KW-0067">ATP-binding</keyword>
<dbReference type="InterPro" id="IPR027417">
    <property type="entry name" value="P-loop_NTPase"/>
</dbReference>
<dbReference type="InterPro" id="IPR003593">
    <property type="entry name" value="AAA+_ATPase"/>
</dbReference>
<dbReference type="EMBL" id="RJTH01000007">
    <property type="protein sequence ID" value="RUM23526.1"/>
    <property type="molecule type" value="Genomic_DNA"/>
</dbReference>
<keyword evidence="5" id="KW-0547">Nucleotide-binding</keyword>
<evidence type="ECO:0000256" key="1">
    <source>
        <dbReference type="ARBA" id="ARBA00004417"/>
    </source>
</evidence>
<dbReference type="PANTHER" id="PTHR43875:SF3">
    <property type="entry name" value="MALTOSE_MALTODEXTRIN IMPORT ATP-BINDING PROTEIN MALK"/>
    <property type="match status" value="1"/>
</dbReference>
<dbReference type="GO" id="GO:1990060">
    <property type="term" value="C:maltose transport complex"/>
    <property type="evidence" value="ECO:0007669"/>
    <property type="project" value="TreeGrafter"/>
</dbReference>
<dbReference type="Gene3D" id="3.40.50.300">
    <property type="entry name" value="P-loop containing nucleotide triphosphate hydrolases"/>
    <property type="match status" value="1"/>
</dbReference>